<dbReference type="GO" id="GO:0046872">
    <property type="term" value="F:metal ion binding"/>
    <property type="evidence" value="ECO:0007669"/>
    <property type="project" value="UniProtKB-KW"/>
</dbReference>
<name>A0AAQ4EZY2_AMBAM</name>
<dbReference type="PANTHER" id="PTHR22726">
    <property type="entry name" value="METALLOENDOPEPTIDASE OMA1"/>
    <property type="match status" value="1"/>
</dbReference>
<evidence type="ECO:0000313" key="13">
    <source>
        <dbReference type="Proteomes" id="UP001321473"/>
    </source>
</evidence>
<dbReference type="AlphaFoldDB" id="A0AAQ4EZY2"/>
<evidence type="ECO:0000256" key="6">
    <source>
        <dbReference type="ARBA" id="ARBA00038233"/>
    </source>
</evidence>
<dbReference type="Pfam" id="PF01435">
    <property type="entry name" value="Peptidase_M48"/>
    <property type="match status" value="1"/>
</dbReference>
<keyword evidence="4 9" id="KW-0862">Zinc</keyword>
<dbReference type="Proteomes" id="UP001321473">
    <property type="component" value="Unassembled WGS sequence"/>
</dbReference>
<evidence type="ECO:0000256" key="5">
    <source>
        <dbReference type="ARBA" id="ARBA00023049"/>
    </source>
</evidence>
<evidence type="ECO:0000256" key="10">
    <source>
        <dbReference type="SAM" id="Phobius"/>
    </source>
</evidence>
<keyword evidence="1 9" id="KW-0645">Protease</keyword>
<dbReference type="EMBL" id="JARKHS020009201">
    <property type="protein sequence ID" value="KAK8780082.1"/>
    <property type="molecule type" value="Genomic_DNA"/>
</dbReference>
<dbReference type="GO" id="GO:0005743">
    <property type="term" value="C:mitochondrial inner membrane"/>
    <property type="evidence" value="ECO:0007669"/>
    <property type="project" value="TreeGrafter"/>
</dbReference>
<evidence type="ECO:0000256" key="3">
    <source>
        <dbReference type="ARBA" id="ARBA00022801"/>
    </source>
</evidence>
<proteinExistence type="inferred from homology"/>
<protein>
    <recommendedName>
        <fullName evidence="7">Metalloendopeptidase OMA1, mitochondrial</fullName>
    </recommendedName>
    <alternativeName>
        <fullName evidence="8">Overlapping with the m-AAA protease 1 homolog</fullName>
    </alternativeName>
</protein>
<evidence type="ECO:0000313" key="12">
    <source>
        <dbReference type="EMBL" id="KAK8780082.1"/>
    </source>
</evidence>
<keyword evidence="10" id="KW-1133">Transmembrane helix</keyword>
<comment type="cofactor">
    <cofactor evidence="9">
        <name>Zn(2+)</name>
        <dbReference type="ChEBI" id="CHEBI:29105"/>
    </cofactor>
    <text evidence="9">Binds 1 zinc ion per subunit.</text>
</comment>
<feature type="transmembrane region" description="Helical" evidence="10">
    <location>
        <begin position="21"/>
        <end position="38"/>
    </location>
</feature>
<keyword evidence="3 9" id="KW-0378">Hydrolase</keyword>
<feature type="transmembrane region" description="Helical" evidence="10">
    <location>
        <begin position="50"/>
        <end position="67"/>
    </location>
</feature>
<organism evidence="12 13">
    <name type="scientific">Amblyomma americanum</name>
    <name type="common">Lone star tick</name>
    <dbReference type="NCBI Taxonomy" id="6943"/>
    <lineage>
        <taxon>Eukaryota</taxon>
        <taxon>Metazoa</taxon>
        <taxon>Ecdysozoa</taxon>
        <taxon>Arthropoda</taxon>
        <taxon>Chelicerata</taxon>
        <taxon>Arachnida</taxon>
        <taxon>Acari</taxon>
        <taxon>Parasitiformes</taxon>
        <taxon>Ixodida</taxon>
        <taxon>Ixodoidea</taxon>
        <taxon>Ixodidae</taxon>
        <taxon>Amblyomminae</taxon>
        <taxon>Amblyomma</taxon>
    </lineage>
</organism>
<evidence type="ECO:0000256" key="9">
    <source>
        <dbReference type="RuleBase" id="RU003983"/>
    </source>
</evidence>
<gene>
    <name evidence="12" type="ORF">V5799_018576</name>
</gene>
<keyword evidence="13" id="KW-1185">Reference proteome</keyword>
<evidence type="ECO:0000259" key="11">
    <source>
        <dbReference type="Pfam" id="PF01435"/>
    </source>
</evidence>
<keyword evidence="10" id="KW-0472">Membrane</keyword>
<keyword evidence="2" id="KW-0479">Metal-binding</keyword>
<evidence type="ECO:0000256" key="7">
    <source>
        <dbReference type="ARBA" id="ARBA00040360"/>
    </source>
</evidence>
<evidence type="ECO:0000256" key="2">
    <source>
        <dbReference type="ARBA" id="ARBA00022723"/>
    </source>
</evidence>
<comment type="similarity">
    <text evidence="6 9">Belongs to the peptidase M48 family.</text>
</comment>
<dbReference type="GO" id="GO:0004222">
    <property type="term" value="F:metalloendopeptidase activity"/>
    <property type="evidence" value="ECO:0007669"/>
    <property type="project" value="InterPro"/>
</dbReference>
<feature type="domain" description="Peptidase M48" evidence="11">
    <location>
        <begin position="118"/>
        <end position="306"/>
    </location>
</feature>
<dbReference type="InterPro" id="IPR001915">
    <property type="entry name" value="Peptidase_M48"/>
</dbReference>
<dbReference type="InterPro" id="IPR051156">
    <property type="entry name" value="Mito/Outer_Membr_Metalloprot"/>
</dbReference>
<reference evidence="12 13" key="1">
    <citation type="journal article" date="2023" name="Arcadia Sci">
        <title>De novo assembly of a long-read Amblyomma americanum tick genome.</title>
        <authorList>
            <person name="Chou S."/>
            <person name="Poskanzer K.E."/>
            <person name="Rollins M."/>
            <person name="Thuy-Boun P.S."/>
        </authorList>
    </citation>
    <scope>NUCLEOTIDE SEQUENCE [LARGE SCALE GENOMIC DNA]</scope>
    <source>
        <strain evidence="12">F_SG_1</strain>
        <tissue evidence="12">Salivary glands</tissue>
    </source>
</reference>
<dbReference type="CDD" id="cd07331">
    <property type="entry name" value="M48C_Oma1_like"/>
    <property type="match status" value="1"/>
</dbReference>
<keyword evidence="10" id="KW-0812">Transmembrane</keyword>
<sequence>MDAAAPDFVRGAFRLLNTFEGIAQLATLLATCIALKWVRTYTLQFSARRASVVLTVMFFGLVCYYVGHLEKQCISNRRRFVAYTPEQFTAHVSTDIKMIQRYFWLAARKPSKHGNYRRLNRVSQAIIDANKDLPGGANRTWSFVIVRSMTPSAFVLPNCRTYVFDGLFKICENDDTLSFVVAHEMAHCLLDHTLEKESLSFFLDKLNTLVWISSLTLVRGDVKATLVPWFVSRTLHYAVFLPQSRSMEIEADTLALQMIAKACFDFRYSIAYFDNAMTLRKRTMRTRKTRKLMSTHPTRRERVRVLYSQMGKAMELHKARNCPPLPQLRKNDKARIATFLSEVIGRRNK</sequence>
<comment type="caution">
    <text evidence="12">The sequence shown here is derived from an EMBL/GenBank/DDBJ whole genome shotgun (WGS) entry which is preliminary data.</text>
</comment>
<evidence type="ECO:0000256" key="4">
    <source>
        <dbReference type="ARBA" id="ARBA00022833"/>
    </source>
</evidence>
<dbReference type="GO" id="GO:0034982">
    <property type="term" value="P:mitochondrial protein processing"/>
    <property type="evidence" value="ECO:0007669"/>
    <property type="project" value="TreeGrafter"/>
</dbReference>
<dbReference type="Gene3D" id="3.30.2010.10">
    <property type="entry name" value="Metalloproteases ('zincins'), catalytic domain"/>
    <property type="match status" value="1"/>
</dbReference>
<dbReference type="GO" id="GO:0006515">
    <property type="term" value="P:protein quality control for misfolded or incompletely synthesized proteins"/>
    <property type="evidence" value="ECO:0007669"/>
    <property type="project" value="TreeGrafter"/>
</dbReference>
<dbReference type="PANTHER" id="PTHR22726:SF1">
    <property type="entry name" value="METALLOENDOPEPTIDASE OMA1, MITOCHONDRIAL"/>
    <property type="match status" value="1"/>
</dbReference>
<keyword evidence="5 9" id="KW-0482">Metalloprotease</keyword>
<accession>A0AAQ4EZY2</accession>
<evidence type="ECO:0000256" key="1">
    <source>
        <dbReference type="ARBA" id="ARBA00022670"/>
    </source>
</evidence>
<evidence type="ECO:0000256" key="8">
    <source>
        <dbReference type="ARBA" id="ARBA00042978"/>
    </source>
</evidence>